<dbReference type="GO" id="GO:0008270">
    <property type="term" value="F:zinc ion binding"/>
    <property type="evidence" value="ECO:0007669"/>
    <property type="project" value="UniProtKB-KW"/>
</dbReference>
<sequence>MLKRRPTAVQLTADEINNFLAHSDDENDSDWDDVGETDMETYLASVAPSEKPTKPNKGTLVADKNTEETIHEPNDNNIHTSVCPTSMPNRPTAVRRDVGVDDLFRPQPSNTTCPTEVSVVELFGSASSDSDDNVGALEDGEDDDVIPLSGHGIQIQRSLTKLKRRQRECEIERQIESDILNSQPASTTAAPSDTSCREVHLSVSSTLAACAARRKQAIANLNHTQHLNNLTALSGRPGPSLSAHLNGVDNATALNTDTQIHDAWVAVPTNLRIYRSRISSELWQTRTADRQVLSLLQYIQRHRSQTTLATSTAKRARTSSSATADDCVVVGVIGSKLAPRRSRNDRIYSVWCLSDLVQVGPGSSSGCVKLFLFGKSHEKLWKEVEGSVIAVLGPRPMSDSATFASEKDLGITLQSPQHLMILGQSPDYAICSATSKSGQPCFHVVNKSVCRYCDLHVKKAYFAASSSRPGFFDSSMSVFKKPARRYTGDYPPPKNPGVYTLQTSNMFTPDAARPKSSAARIKLSVAKLSAAGYTVDGSTGLSGCLPKTTTTPEGLPSQSATSKKLSSCLTSPERKLVTVLRRPTAGSLNLLRHLEVGSTVSTKPVQAVSKKFPKSILTPSPESDSSMLNTAASQYSPGFTFSEFFASVNKQKPKTLTAQPSPDAYVDLGPIPAAVPPVPILSGARLRASALVKSRGGLKSMRLESKRSRDKEIELAVTKQLTNPKYFGSEPSPLSQILDSQTSKSLDRNSLISSNIITDNIENVPPPATSSRREHLAELARQVRQGSAHTSLIAVEENHLEQTRLASLEKRDEFEQKLANQTEEPCTYVHCKTVRFVLSIRIPYSFPRLLLFHSLTGILCLLRSIRLIYTTQAG</sequence>
<dbReference type="GO" id="GO:0006270">
    <property type="term" value="P:DNA replication initiation"/>
    <property type="evidence" value="ECO:0007669"/>
    <property type="project" value="InterPro"/>
</dbReference>
<dbReference type="Pfam" id="PF09329">
    <property type="entry name" value="zf-primase"/>
    <property type="match status" value="1"/>
</dbReference>
<evidence type="ECO:0000256" key="5">
    <source>
        <dbReference type="ARBA" id="ARBA00022771"/>
    </source>
</evidence>
<evidence type="ECO:0000256" key="2">
    <source>
        <dbReference type="ARBA" id="ARBA00009679"/>
    </source>
</evidence>
<accession>A0A8T0DRE2</accession>
<keyword evidence="4" id="KW-0479">Metal-binding</keyword>
<dbReference type="EMBL" id="JTDF01001235">
    <property type="protein sequence ID" value="KAF8570313.1"/>
    <property type="molecule type" value="Genomic_DNA"/>
</dbReference>
<keyword evidence="7" id="KW-0539">Nucleus</keyword>
<evidence type="ECO:0000313" key="12">
    <source>
        <dbReference type="Proteomes" id="UP000699462"/>
    </source>
</evidence>
<dbReference type="PANTHER" id="PTHR13454">
    <property type="entry name" value="PROTEIN MCM10 HOMOLOG"/>
    <property type="match status" value="1"/>
</dbReference>
<evidence type="ECO:0000313" key="11">
    <source>
        <dbReference type="EMBL" id="KAF8570313.1"/>
    </source>
</evidence>
<feature type="region of interest" description="Disordered" evidence="8">
    <location>
        <begin position="70"/>
        <end position="91"/>
    </location>
</feature>
<name>A0A8T0DRE2_9TREM</name>
<dbReference type="AlphaFoldDB" id="A0A8T0DRE2"/>
<feature type="domain" description="MCM10 OB-fold" evidence="10">
    <location>
        <begin position="271"/>
        <end position="420"/>
    </location>
</feature>
<reference evidence="11 12" key="1">
    <citation type="submission" date="2019-07" db="EMBL/GenBank/DDBJ databases">
        <title>Annotation for the trematode Paragonimus westermani.</title>
        <authorList>
            <person name="Choi Y.-J."/>
        </authorList>
    </citation>
    <scope>NUCLEOTIDE SEQUENCE [LARGE SCALE GENOMIC DNA]</scope>
    <source>
        <strain evidence="11">180907_Pwestermani</strain>
    </source>
</reference>
<keyword evidence="12" id="KW-1185">Reference proteome</keyword>
<evidence type="ECO:0000256" key="7">
    <source>
        <dbReference type="ARBA" id="ARBA00023242"/>
    </source>
</evidence>
<protein>
    <recommendedName>
        <fullName evidence="13">Protein MCM10 homolog</fullName>
    </recommendedName>
</protein>
<feature type="compositionally biased region" description="Polar residues" evidence="8">
    <location>
        <begin position="75"/>
        <end position="89"/>
    </location>
</feature>
<evidence type="ECO:0000256" key="1">
    <source>
        <dbReference type="ARBA" id="ARBA00004123"/>
    </source>
</evidence>
<evidence type="ECO:0000256" key="6">
    <source>
        <dbReference type="ARBA" id="ARBA00022833"/>
    </source>
</evidence>
<dbReference type="Gene3D" id="2.40.50.140">
    <property type="entry name" value="Nucleic acid-binding proteins"/>
    <property type="match status" value="1"/>
</dbReference>
<comment type="subcellular location">
    <subcellularLocation>
        <location evidence="1">Nucleus</location>
    </subcellularLocation>
</comment>
<gene>
    <name evidence="11" type="ORF">P879_05937</name>
</gene>
<dbReference type="InterPro" id="IPR012340">
    <property type="entry name" value="NA-bd_OB-fold"/>
</dbReference>
<dbReference type="InterPro" id="IPR015408">
    <property type="entry name" value="Znf_Mcm10/DnaG"/>
</dbReference>
<comment type="caution">
    <text evidence="11">The sequence shown here is derived from an EMBL/GenBank/DDBJ whole genome shotgun (WGS) entry which is preliminary data.</text>
</comment>
<evidence type="ECO:0000256" key="3">
    <source>
        <dbReference type="ARBA" id="ARBA00022705"/>
    </source>
</evidence>
<evidence type="ECO:0008006" key="13">
    <source>
        <dbReference type="Google" id="ProtNLM"/>
    </source>
</evidence>
<dbReference type="GO" id="GO:0003688">
    <property type="term" value="F:DNA replication origin binding"/>
    <property type="evidence" value="ECO:0007669"/>
    <property type="project" value="TreeGrafter"/>
</dbReference>
<dbReference type="Pfam" id="PF22379">
    <property type="entry name" value="OB_MCM10"/>
    <property type="match status" value="1"/>
</dbReference>
<comment type="similarity">
    <text evidence="2">Belongs to the MCM10 family.</text>
</comment>
<dbReference type="Proteomes" id="UP000699462">
    <property type="component" value="Unassembled WGS sequence"/>
</dbReference>
<organism evidence="11 12">
    <name type="scientific">Paragonimus westermani</name>
    <dbReference type="NCBI Taxonomy" id="34504"/>
    <lineage>
        <taxon>Eukaryota</taxon>
        <taxon>Metazoa</taxon>
        <taxon>Spiralia</taxon>
        <taxon>Lophotrochozoa</taxon>
        <taxon>Platyhelminthes</taxon>
        <taxon>Trematoda</taxon>
        <taxon>Digenea</taxon>
        <taxon>Plagiorchiida</taxon>
        <taxon>Troglotremata</taxon>
        <taxon>Troglotrematidae</taxon>
        <taxon>Paragonimus</taxon>
    </lineage>
</organism>
<evidence type="ECO:0000259" key="10">
    <source>
        <dbReference type="Pfam" id="PF22379"/>
    </source>
</evidence>
<dbReference type="GO" id="GO:0043596">
    <property type="term" value="C:nuclear replication fork"/>
    <property type="evidence" value="ECO:0007669"/>
    <property type="project" value="TreeGrafter"/>
</dbReference>
<evidence type="ECO:0000256" key="4">
    <source>
        <dbReference type="ARBA" id="ARBA00022723"/>
    </source>
</evidence>
<dbReference type="InterPro" id="IPR040184">
    <property type="entry name" value="Mcm10"/>
</dbReference>
<dbReference type="PANTHER" id="PTHR13454:SF11">
    <property type="entry name" value="PROTEIN MCM10 HOMOLOG"/>
    <property type="match status" value="1"/>
</dbReference>
<keyword evidence="5" id="KW-0863">Zinc-finger</keyword>
<keyword evidence="3" id="KW-0235">DNA replication</keyword>
<dbReference type="GO" id="GO:0003697">
    <property type="term" value="F:single-stranded DNA binding"/>
    <property type="evidence" value="ECO:0007669"/>
    <property type="project" value="InterPro"/>
</dbReference>
<feature type="domain" description="Zinc finger Mcm10/DnaG-type" evidence="9">
    <location>
        <begin position="423"/>
        <end position="468"/>
    </location>
</feature>
<evidence type="ECO:0000259" key="9">
    <source>
        <dbReference type="Pfam" id="PF09329"/>
    </source>
</evidence>
<evidence type="ECO:0000256" key="8">
    <source>
        <dbReference type="SAM" id="MobiDB-lite"/>
    </source>
</evidence>
<dbReference type="InterPro" id="IPR055065">
    <property type="entry name" value="OB_MCM10"/>
</dbReference>
<proteinExistence type="inferred from homology"/>
<keyword evidence="6" id="KW-0862">Zinc</keyword>
<dbReference type="OrthoDB" id="6093546at2759"/>